<organism evidence="1 2">
    <name type="scientific">Ficus carica</name>
    <name type="common">Common fig</name>
    <dbReference type="NCBI Taxonomy" id="3494"/>
    <lineage>
        <taxon>Eukaryota</taxon>
        <taxon>Viridiplantae</taxon>
        <taxon>Streptophyta</taxon>
        <taxon>Embryophyta</taxon>
        <taxon>Tracheophyta</taxon>
        <taxon>Spermatophyta</taxon>
        <taxon>Magnoliopsida</taxon>
        <taxon>eudicotyledons</taxon>
        <taxon>Gunneridae</taxon>
        <taxon>Pentapetalae</taxon>
        <taxon>rosids</taxon>
        <taxon>fabids</taxon>
        <taxon>Rosales</taxon>
        <taxon>Moraceae</taxon>
        <taxon>Ficeae</taxon>
        <taxon>Ficus</taxon>
    </lineage>
</organism>
<reference evidence="1" key="1">
    <citation type="submission" date="2023-07" db="EMBL/GenBank/DDBJ databases">
        <title>draft genome sequence of fig (Ficus carica).</title>
        <authorList>
            <person name="Takahashi T."/>
            <person name="Nishimura K."/>
        </authorList>
    </citation>
    <scope>NUCLEOTIDE SEQUENCE</scope>
</reference>
<dbReference type="Proteomes" id="UP001187192">
    <property type="component" value="Unassembled WGS sequence"/>
</dbReference>
<name>A0AA87ZGH2_FICCA</name>
<accession>A0AA87ZGH2</accession>
<protein>
    <submittedName>
        <fullName evidence="1">Uncharacterized protein</fullName>
    </submittedName>
</protein>
<evidence type="ECO:0000313" key="1">
    <source>
        <dbReference type="EMBL" id="GMN34117.1"/>
    </source>
</evidence>
<dbReference type="AlphaFoldDB" id="A0AA87ZGH2"/>
<keyword evidence="2" id="KW-1185">Reference proteome</keyword>
<comment type="caution">
    <text evidence="1">The sequence shown here is derived from an EMBL/GenBank/DDBJ whole genome shotgun (WGS) entry which is preliminary data.</text>
</comment>
<sequence length="184" mass="19767">MPFGQAFGIPFHEAWQRTLEKSTAIYKIMSPGPIVTMVVADDQVVDYWWETDQSNGDIGGVSATNTLMLKSVMALMSKQRSRALARKNCPYLSRLANPAVGADDRTGTVTDGVRCQAADAKCRVEVVLSAYTGWHDAGSEGPTEQVVLSSFQENFVRADNTGPDLVLPKVGSGNGSTAKAVVIQ</sequence>
<evidence type="ECO:0000313" key="2">
    <source>
        <dbReference type="Proteomes" id="UP001187192"/>
    </source>
</evidence>
<dbReference type="EMBL" id="BTGU01000004">
    <property type="protein sequence ID" value="GMN34117.1"/>
    <property type="molecule type" value="Genomic_DNA"/>
</dbReference>
<gene>
    <name evidence="1" type="ORF">TIFTF001_004526</name>
</gene>
<proteinExistence type="predicted"/>